<dbReference type="HAMAP" id="MF_00032">
    <property type="entry name" value="eIF_6"/>
    <property type="match status" value="1"/>
</dbReference>
<keyword evidence="4 6" id="KW-0539">Nucleus</keyword>
<comment type="subunit">
    <text evidence="5">Monomer. Associates with the 60S ribosomal subunit. Interacts with RACK1. Interacts with DICER1, AGO2, TARBP2, MOV10 and RPL7A; they form a large RNA-induced silencing complex (RISC).</text>
</comment>
<dbReference type="EMBL" id="UYWX01003914">
    <property type="protein sequence ID" value="VDM24426.1"/>
    <property type="molecule type" value="Genomic_DNA"/>
</dbReference>
<dbReference type="FunFam" id="3.75.10.10:FF:000001">
    <property type="entry name" value="Eukaryotic translation initiation factor 6"/>
    <property type="match status" value="1"/>
</dbReference>
<protein>
    <recommendedName>
        <fullName evidence="6">Eukaryotic translation initiation factor 6</fullName>
        <shortName evidence="6">eIF-6</shortName>
    </recommendedName>
</protein>
<dbReference type="Proteomes" id="UP000274429">
    <property type="component" value="Unassembled WGS sequence"/>
</dbReference>
<evidence type="ECO:0000256" key="4">
    <source>
        <dbReference type="ARBA" id="ARBA00023242"/>
    </source>
</evidence>
<comment type="subcellular location">
    <subcellularLocation>
        <location evidence="6">Cytoplasm</location>
    </subcellularLocation>
    <subcellularLocation>
        <location evidence="6">Nucleus</location>
        <location evidence="6">Nucleolus</location>
    </subcellularLocation>
    <text evidence="6">Shuttles between cytoplasm and nucleus/nucleolus.</text>
</comment>
<evidence type="ECO:0000313" key="7">
    <source>
        <dbReference type="EMBL" id="VDM24426.1"/>
    </source>
</evidence>
<dbReference type="InterPro" id="IPR002769">
    <property type="entry name" value="eIF6"/>
</dbReference>
<organism evidence="9">
    <name type="scientific">Hydatigena taeniaeformis</name>
    <name type="common">Feline tapeworm</name>
    <name type="synonym">Taenia taeniaeformis</name>
    <dbReference type="NCBI Taxonomy" id="6205"/>
    <lineage>
        <taxon>Eukaryota</taxon>
        <taxon>Metazoa</taxon>
        <taxon>Spiralia</taxon>
        <taxon>Lophotrochozoa</taxon>
        <taxon>Platyhelminthes</taxon>
        <taxon>Cestoda</taxon>
        <taxon>Eucestoda</taxon>
        <taxon>Cyclophyllidea</taxon>
        <taxon>Taeniidae</taxon>
        <taxon>Hydatigera</taxon>
    </lineage>
</organism>
<dbReference type="CDD" id="cd00527">
    <property type="entry name" value="IF6"/>
    <property type="match status" value="1"/>
</dbReference>
<proteinExistence type="inferred from homology"/>
<comment type="function">
    <text evidence="6">Binds to the 60S ribosomal subunit and prevents its association with the 40S ribosomal subunit to form the 80S initiation complex in the cytoplasm. May also be involved in ribosome biogenesis.</text>
</comment>
<dbReference type="GO" id="GO:0005737">
    <property type="term" value="C:cytoplasm"/>
    <property type="evidence" value="ECO:0007669"/>
    <property type="project" value="UniProtKB-SubCell"/>
</dbReference>
<keyword evidence="1 6" id="KW-0963">Cytoplasm</keyword>
<evidence type="ECO:0000256" key="3">
    <source>
        <dbReference type="ARBA" id="ARBA00022917"/>
    </source>
</evidence>
<dbReference type="AlphaFoldDB" id="A0A0R3WTY3"/>
<dbReference type="GO" id="GO:0005730">
    <property type="term" value="C:nucleolus"/>
    <property type="evidence" value="ECO:0007669"/>
    <property type="project" value="UniProtKB-SubCell"/>
</dbReference>
<dbReference type="GO" id="GO:0042256">
    <property type="term" value="P:cytosolic ribosome assembly"/>
    <property type="evidence" value="ECO:0007669"/>
    <property type="project" value="UniProtKB-UniRule"/>
</dbReference>
<evidence type="ECO:0000256" key="1">
    <source>
        <dbReference type="ARBA" id="ARBA00022490"/>
    </source>
</evidence>
<evidence type="ECO:0000256" key="2">
    <source>
        <dbReference type="ARBA" id="ARBA00022540"/>
    </source>
</evidence>
<dbReference type="NCBIfam" id="TIGR00323">
    <property type="entry name" value="eIF-6"/>
    <property type="match status" value="1"/>
</dbReference>
<dbReference type="Pfam" id="PF01912">
    <property type="entry name" value="eIF-6"/>
    <property type="match status" value="1"/>
</dbReference>
<evidence type="ECO:0000256" key="6">
    <source>
        <dbReference type="HAMAP-Rule" id="MF_03132"/>
    </source>
</evidence>
<dbReference type="PANTHER" id="PTHR10784">
    <property type="entry name" value="TRANSLATION INITIATION FACTOR 6"/>
    <property type="match status" value="1"/>
</dbReference>
<keyword evidence="6" id="KW-0690">Ribosome biogenesis</keyword>
<evidence type="ECO:0000313" key="9">
    <source>
        <dbReference type="WBParaSite" id="TTAC_0000422301-mRNA-1"/>
    </source>
</evidence>
<keyword evidence="3 6" id="KW-0648">Protein biosynthesis</keyword>
<dbReference type="GO" id="GO:0003743">
    <property type="term" value="F:translation initiation factor activity"/>
    <property type="evidence" value="ECO:0007669"/>
    <property type="project" value="UniProtKB-UniRule"/>
</dbReference>
<comment type="similarity">
    <text evidence="6">Belongs to the eIF-6 family.</text>
</comment>
<dbReference type="SMART" id="SM00654">
    <property type="entry name" value="eIF6"/>
    <property type="match status" value="1"/>
</dbReference>
<dbReference type="SUPFAM" id="SSF55909">
    <property type="entry name" value="Pentein"/>
    <property type="match status" value="1"/>
</dbReference>
<dbReference type="STRING" id="6205.A0A0R3WTY3"/>
<dbReference type="GO" id="GO:0043023">
    <property type="term" value="F:ribosomal large subunit binding"/>
    <property type="evidence" value="ECO:0007669"/>
    <property type="project" value="UniProtKB-UniRule"/>
</dbReference>
<reference evidence="7 8" key="2">
    <citation type="submission" date="2018-11" db="EMBL/GenBank/DDBJ databases">
        <authorList>
            <consortium name="Pathogen Informatics"/>
        </authorList>
    </citation>
    <scope>NUCLEOTIDE SEQUENCE [LARGE SCALE GENOMIC DNA]</scope>
</reference>
<evidence type="ECO:0000313" key="8">
    <source>
        <dbReference type="Proteomes" id="UP000274429"/>
    </source>
</evidence>
<reference evidence="9" key="1">
    <citation type="submission" date="2017-02" db="UniProtKB">
        <authorList>
            <consortium name="WormBaseParasite"/>
        </authorList>
    </citation>
    <scope>IDENTIFICATION</scope>
</reference>
<accession>A0A0R3WTY3</accession>
<dbReference type="GO" id="GO:0042273">
    <property type="term" value="P:ribosomal large subunit biogenesis"/>
    <property type="evidence" value="ECO:0007669"/>
    <property type="project" value="UniProtKB-UniRule"/>
</dbReference>
<dbReference type="WBParaSite" id="TTAC_0000422301-mRNA-1">
    <property type="protein sequence ID" value="TTAC_0000422301-mRNA-1"/>
    <property type="gene ID" value="TTAC_0000422301"/>
</dbReference>
<sequence>MAFRAQFEGHNDIGVFARLTNAYCLVSIGGSEGFYSVFEAELADSIPVVHASIAGIRSVGCLTAGNKHGLLIPHTATDQELAHLNNSLPDSVSCVRIEERLSALGNTVVCNDYVALIHPDLDKETEEIISDVLNVEVFRSVVAGEALVGTYSCLTNHGGLVHPQTSVEELDQLSSLLQLPLAAGSVNRGSSLIGSGLVANDWVAFCGLDTTSTELSLIESVFQLTESNAGDATRPLREAILERSVNFL</sequence>
<dbReference type="OrthoDB" id="4155914at2759"/>
<keyword evidence="8" id="KW-1185">Reference proteome</keyword>
<gene>
    <name evidence="6" type="primary">EIF6</name>
    <name evidence="7" type="ORF">TTAC_LOCUS4207</name>
</gene>
<dbReference type="Gene3D" id="3.75.10.10">
    <property type="entry name" value="L-arginine/glycine Amidinotransferase, Chain A"/>
    <property type="match status" value="1"/>
</dbReference>
<dbReference type="PIRSF" id="PIRSF006413">
    <property type="entry name" value="IF-6"/>
    <property type="match status" value="1"/>
</dbReference>
<name>A0A0R3WTY3_HYDTA</name>
<keyword evidence="2 6" id="KW-0396">Initiation factor</keyword>
<evidence type="ECO:0000256" key="5">
    <source>
        <dbReference type="ARBA" id="ARBA00062592"/>
    </source>
</evidence>